<evidence type="ECO:0000256" key="10">
    <source>
        <dbReference type="SAM" id="Phobius"/>
    </source>
</evidence>
<sequence length="493" mass="53229">MNLGSSLHLAGQTIEVENDGDENMDEKSEFLGKDNIKKLLFKLSAPIVVGMLVQAIYNVVDTFFVGIAYGADDVQAIGGLSIAFPIQMIIMAFGIMLGTGGSSIISRALGARENEKAERVLGNVFSLSLILSVFIAALCLYYLNPLLKVFGATPGVLPYAREYLKYIILGGTVFVFGVATQNIVRSEGNARLAMNAMILGGGLNIFLDPVFMLGFGMGVKGAAIATVISQTIASIWLLLYYIRGKGAVRFRSKTLKPDLKIIKEIGAIGTGSFVMECANSLMMIFVYNALATYGGDVAIAVFGVVMKINSVIFMTLLGMAFGLQPVVGFNYGAKKYERITEAVKLSLAATTVTGILGLVSIYFLKEQLLGLFSTDPEYMELGKNAIVIMLLGTPLIGMNVITSTLYQALGKAKPAFLLSISRQLLFLIPAVVLLPRLYQLDGVWAAFPVSDFLAFMLSGFLLFRGYKIFKESKYSSKKGAGSETADKTHIKSF</sequence>
<dbReference type="EMBL" id="CP009526">
    <property type="protein sequence ID" value="AKB51479.1"/>
    <property type="molecule type" value="Genomic_DNA"/>
</dbReference>
<evidence type="ECO:0000256" key="3">
    <source>
        <dbReference type="ARBA" id="ARBA00022106"/>
    </source>
</evidence>
<dbReference type="NCBIfam" id="TIGR00797">
    <property type="entry name" value="matE"/>
    <property type="match status" value="1"/>
</dbReference>
<evidence type="ECO:0000256" key="6">
    <source>
        <dbReference type="ARBA" id="ARBA00022692"/>
    </source>
</evidence>
<accession>A0A0E3QNQ2</accession>
<protein>
    <recommendedName>
        <fullName evidence="3">Multidrug export protein MepA</fullName>
    </recommendedName>
</protein>
<dbReference type="AlphaFoldDB" id="A0A0E3QNQ2"/>
<dbReference type="HOGENOM" id="CLU_012893_0_0_2"/>
<dbReference type="CDD" id="cd13143">
    <property type="entry name" value="MATE_MepA_like"/>
    <property type="match status" value="1"/>
</dbReference>
<dbReference type="PIRSF" id="PIRSF006603">
    <property type="entry name" value="DinF"/>
    <property type="match status" value="1"/>
</dbReference>
<feature type="transmembrane region" description="Helical" evidence="10">
    <location>
        <begin position="222"/>
        <end position="242"/>
    </location>
</feature>
<feature type="transmembrane region" description="Helical" evidence="10">
    <location>
        <begin position="196"/>
        <end position="216"/>
    </location>
</feature>
<comment type="subcellular location">
    <subcellularLocation>
        <location evidence="1">Cell membrane</location>
        <topology evidence="1">Multi-pass membrane protein</topology>
    </subcellularLocation>
</comment>
<evidence type="ECO:0000313" key="11">
    <source>
        <dbReference type="EMBL" id="AKB51479.1"/>
    </source>
</evidence>
<proteinExistence type="inferred from homology"/>
<keyword evidence="6 10" id="KW-0812">Transmembrane</keyword>
<evidence type="ECO:0000256" key="1">
    <source>
        <dbReference type="ARBA" id="ARBA00004651"/>
    </source>
</evidence>
<dbReference type="InterPro" id="IPR051327">
    <property type="entry name" value="MATE_MepA_subfamily"/>
</dbReference>
<reference evidence="11 12" key="1">
    <citation type="submission" date="2014-07" db="EMBL/GenBank/DDBJ databases">
        <title>Methanogenic archaea and the global carbon cycle.</title>
        <authorList>
            <person name="Henriksen J.R."/>
            <person name="Luke J."/>
            <person name="Reinhart S."/>
            <person name="Benedict M.N."/>
            <person name="Youngblut N.D."/>
            <person name="Metcalf M.E."/>
            <person name="Whitaker R.J."/>
            <person name="Metcalf W.W."/>
        </authorList>
    </citation>
    <scope>NUCLEOTIDE SEQUENCE [LARGE SCALE GENOMIC DNA]</scope>
    <source>
        <strain evidence="11 12">Wiesmoor</strain>
    </source>
</reference>
<feature type="transmembrane region" description="Helical" evidence="10">
    <location>
        <begin position="345"/>
        <end position="364"/>
    </location>
</feature>
<dbReference type="GO" id="GO:0046677">
    <property type="term" value="P:response to antibiotic"/>
    <property type="evidence" value="ECO:0007669"/>
    <property type="project" value="UniProtKB-KW"/>
</dbReference>
<keyword evidence="8 10" id="KW-0472">Membrane</keyword>
<evidence type="ECO:0000256" key="2">
    <source>
        <dbReference type="ARBA" id="ARBA00008417"/>
    </source>
</evidence>
<dbReference type="InterPro" id="IPR002528">
    <property type="entry name" value="MATE_fam"/>
</dbReference>
<feature type="transmembrane region" description="Helical" evidence="10">
    <location>
        <begin position="384"/>
        <end position="409"/>
    </location>
</feature>
<feature type="transmembrane region" description="Helical" evidence="10">
    <location>
        <begin position="163"/>
        <end position="184"/>
    </location>
</feature>
<dbReference type="InterPro" id="IPR045070">
    <property type="entry name" value="MATE_MepA-like"/>
</dbReference>
<keyword evidence="4" id="KW-0813">Transport</keyword>
<dbReference type="GO" id="GO:0042910">
    <property type="term" value="F:xenobiotic transmembrane transporter activity"/>
    <property type="evidence" value="ECO:0007669"/>
    <property type="project" value="InterPro"/>
</dbReference>
<evidence type="ECO:0000256" key="5">
    <source>
        <dbReference type="ARBA" id="ARBA00022475"/>
    </source>
</evidence>
<evidence type="ECO:0000256" key="9">
    <source>
        <dbReference type="ARBA" id="ARBA00023251"/>
    </source>
</evidence>
<evidence type="ECO:0000256" key="7">
    <source>
        <dbReference type="ARBA" id="ARBA00022989"/>
    </source>
</evidence>
<feature type="transmembrane region" description="Helical" evidence="10">
    <location>
        <begin position="311"/>
        <end position="333"/>
    </location>
</feature>
<dbReference type="PANTHER" id="PTHR43823:SF3">
    <property type="entry name" value="MULTIDRUG EXPORT PROTEIN MEPA"/>
    <property type="match status" value="1"/>
</dbReference>
<comment type="similarity">
    <text evidence="2">Belongs to the multi antimicrobial extrusion (MATE) (TC 2.A.66.1) family. MepA subfamily.</text>
</comment>
<dbReference type="Proteomes" id="UP000033038">
    <property type="component" value="Chromosome"/>
</dbReference>
<evidence type="ECO:0000313" key="12">
    <source>
        <dbReference type="Proteomes" id="UP000033038"/>
    </source>
</evidence>
<evidence type="ECO:0000256" key="8">
    <source>
        <dbReference type="ARBA" id="ARBA00023136"/>
    </source>
</evidence>
<dbReference type="GO" id="GO:0015297">
    <property type="term" value="F:antiporter activity"/>
    <property type="evidence" value="ECO:0007669"/>
    <property type="project" value="InterPro"/>
</dbReference>
<dbReference type="GO" id="GO:0005886">
    <property type="term" value="C:plasma membrane"/>
    <property type="evidence" value="ECO:0007669"/>
    <property type="project" value="UniProtKB-SubCell"/>
</dbReference>
<dbReference type="PANTHER" id="PTHR43823">
    <property type="entry name" value="SPORULATION PROTEIN YKVU"/>
    <property type="match status" value="1"/>
</dbReference>
<keyword evidence="7 10" id="KW-1133">Transmembrane helix</keyword>
<feature type="transmembrane region" description="Helical" evidence="10">
    <location>
        <begin position="120"/>
        <end position="143"/>
    </location>
</feature>
<dbReference type="PATRIC" id="fig|1434109.4.peg.2871"/>
<evidence type="ECO:0000256" key="4">
    <source>
        <dbReference type="ARBA" id="ARBA00022448"/>
    </source>
</evidence>
<name>A0A0E3QNQ2_METBA</name>
<organism evidence="11 12">
    <name type="scientific">Methanosarcina barkeri str. Wiesmoor</name>
    <dbReference type="NCBI Taxonomy" id="1434109"/>
    <lineage>
        <taxon>Archaea</taxon>
        <taxon>Methanobacteriati</taxon>
        <taxon>Methanobacteriota</taxon>
        <taxon>Stenosarchaea group</taxon>
        <taxon>Methanomicrobia</taxon>
        <taxon>Methanosarcinales</taxon>
        <taxon>Methanosarcinaceae</taxon>
        <taxon>Methanosarcina</taxon>
    </lineage>
</organism>
<feature type="transmembrane region" description="Helical" evidence="10">
    <location>
        <begin position="285"/>
        <end position="305"/>
    </location>
</feature>
<keyword evidence="9" id="KW-0046">Antibiotic resistance</keyword>
<feature type="transmembrane region" description="Helical" evidence="10">
    <location>
        <begin position="444"/>
        <end position="463"/>
    </location>
</feature>
<dbReference type="InterPro" id="IPR048279">
    <property type="entry name" value="MdtK-like"/>
</dbReference>
<keyword evidence="5" id="KW-1003">Cell membrane</keyword>
<gene>
    <name evidence="11" type="ORF">MSBRW_2226</name>
</gene>
<dbReference type="Pfam" id="PF01554">
    <property type="entry name" value="MatE"/>
    <property type="match status" value="2"/>
</dbReference>
<dbReference type="KEGG" id="mbw:MSBRW_2226"/>
<feature type="transmembrane region" description="Helical" evidence="10">
    <location>
        <begin position="416"/>
        <end position="438"/>
    </location>
</feature>